<comment type="caution">
    <text evidence="1">The sequence shown here is derived from an EMBL/GenBank/DDBJ whole genome shotgun (WGS) entry which is preliminary data.</text>
</comment>
<accession>A0A3M7T1M4</accession>
<dbReference type="Proteomes" id="UP000276133">
    <property type="component" value="Unassembled WGS sequence"/>
</dbReference>
<protein>
    <submittedName>
        <fullName evidence="1">Uncharacterized protein</fullName>
    </submittedName>
</protein>
<proteinExistence type="predicted"/>
<reference evidence="1 2" key="1">
    <citation type="journal article" date="2018" name="Sci. Rep.">
        <title>Genomic signatures of local adaptation to the degree of environmental predictability in rotifers.</title>
        <authorList>
            <person name="Franch-Gras L."/>
            <person name="Hahn C."/>
            <person name="Garcia-Roger E.M."/>
            <person name="Carmona M.J."/>
            <person name="Serra M."/>
            <person name="Gomez A."/>
        </authorList>
    </citation>
    <scope>NUCLEOTIDE SEQUENCE [LARGE SCALE GENOMIC DNA]</scope>
    <source>
        <strain evidence="1">HYR1</strain>
    </source>
</reference>
<gene>
    <name evidence="1" type="ORF">BpHYR1_021517</name>
</gene>
<dbReference type="EMBL" id="REGN01000435">
    <property type="protein sequence ID" value="RNA41924.1"/>
    <property type="molecule type" value="Genomic_DNA"/>
</dbReference>
<organism evidence="1 2">
    <name type="scientific">Brachionus plicatilis</name>
    <name type="common">Marine rotifer</name>
    <name type="synonym">Brachionus muelleri</name>
    <dbReference type="NCBI Taxonomy" id="10195"/>
    <lineage>
        <taxon>Eukaryota</taxon>
        <taxon>Metazoa</taxon>
        <taxon>Spiralia</taxon>
        <taxon>Gnathifera</taxon>
        <taxon>Rotifera</taxon>
        <taxon>Eurotatoria</taxon>
        <taxon>Monogononta</taxon>
        <taxon>Pseudotrocha</taxon>
        <taxon>Ploima</taxon>
        <taxon>Brachionidae</taxon>
        <taxon>Brachionus</taxon>
    </lineage>
</organism>
<sequence>MVTSIDNDKKKGIVEKVQQSMLNLKFVLEFLYELIIDNQNCSSNLKSQGHCEFWYQKQKQNIENAKAKFLTDQNMLYKL</sequence>
<keyword evidence="2" id="KW-1185">Reference proteome</keyword>
<dbReference type="AlphaFoldDB" id="A0A3M7T1M4"/>
<evidence type="ECO:0000313" key="2">
    <source>
        <dbReference type="Proteomes" id="UP000276133"/>
    </source>
</evidence>
<evidence type="ECO:0000313" key="1">
    <source>
        <dbReference type="EMBL" id="RNA41924.1"/>
    </source>
</evidence>
<name>A0A3M7T1M4_BRAPC</name>